<accession>A0A972SNX8</accession>
<dbReference type="Proteomes" id="UP000655523">
    <property type="component" value="Unassembled WGS sequence"/>
</dbReference>
<dbReference type="RefSeq" id="WP_172170344.1">
    <property type="nucleotide sequence ID" value="NZ_WOEZ01000149.1"/>
</dbReference>
<sequence>MPLQIQSAQIKPGATSTFNFTDQITQRMVGISAFSLSYGNTDHHVQTISVSLSVNQSGSSLSITAHATMVDANGHNLDPSSSYVNVVALAWVGVDDSNLKLGNVAGIVNGGTSSPITIPGTDPNVLQAALAGYYLSYGGTDHHMETACAAVGTTLSGNAASINGTVYMYDDTGHGNVSGTVDAGLVANCDPSLGNFVRGTNTLQNNTQKITFGKPFSKYTPFLSSYKVQYRDNSDHHVKTFSVSLSVQSVSGSDVTVTGAAKLTDNSGNVQDDGVSNVSGFIVGT</sequence>
<organism evidence="1 2">
    <name type="scientific">Paraburkholderia elongata</name>
    <dbReference type="NCBI Taxonomy" id="2675747"/>
    <lineage>
        <taxon>Bacteria</taxon>
        <taxon>Pseudomonadati</taxon>
        <taxon>Pseudomonadota</taxon>
        <taxon>Betaproteobacteria</taxon>
        <taxon>Burkholderiales</taxon>
        <taxon>Burkholderiaceae</taxon>
        <taxon>Paraburkholderia</taxon>
    </lineage>
</organism>
<name>A0A972SNX8_9BURK</name>
<gene>
    <name evidence="1" type="ORF">GNZ13_27125</name>
</gene>
<evidence type="ECO:0000313" key="1">
    <source>
        <dbReference type="EMBL" id="NPT58140.1"/>
    </source>
</evidence>
<comment type="caution">
    <text evidence="1">The sequence shown here is derived from an EMBL/GenBank/DDBJ whole genome shotgun (WGS) entry which is preliminary data.</text>
</comment>
<reference evidence="1 2" key="1">
    <citation type="submission" date="2019-11" db="EMBL/GenBank/DDBJ databases">
        <title>Metabolism of dissolved organic matter in forest soils.</title>
        <authorList>
            <person name="Cyle K.T."/>
            <person name="Wilhelm R.C."/>
            <person name="Martinez C.E."/>
        </authorList>
    </citation>
    <scope>NUCLEOTIDE SEQUENCE [LARGE SCALE GENOMIC DNA]</scope>
    <source>
        <strain evidence="1 2">5N</strain>
    </source>
</reference>
<keyword evidence="2" id="KW-1185">Reference proteome</keyword>
<proteinExistence type="predicted"/>
<dbReference type="AlphaFoldDB" id="A0A972SNX8"/>
<evidence type="ECO:0000313" key="2">
    <source>
        <dbReference type="Proteomes" id="UP000655523"/>
    </source>
</evidence>
<protein>
    <submittedName>
        <fullName evidence="1">Uncharacterized protein</fullName>
    </submittedName>
</protein>
<dbReference type="EMBL" id="WOEZ01000149">
    <property type="protein sequence ID" value="NPT58140.1"/>
    <property type="molecule type" value="Genomic_DNA"/>
</dbReference>